<organism evidence="4 5">
    <name type="scientific">Clathrospora elynae</name>
    <dbReference type="NCBI Taxonomy" id="706981"/>
    <lineage>
        <taxon>Eukaryota</taxon>
        <taxon>Fungi</taxon>
        <taxon>Dikarya</taxon>
        <taxon>Ascomycota</taxon>
        <taxon>Pezizomycotina</taxon>
        <taxon>Dothideomycetes</taxon>
        <taxon>Pleosporomycetidae</taxon>
        <taxon>Pleosporales</taxon>
        <taxon>Diademaceae</taxon>
        <taxon>Clathrospora</taxon>
    </lineage>
</organism>
<evidence type="ECO:0000313" key="5">
    <source>
        <dbReference type="Proteomes" id="UP000800038"/>
    </source>
</evidence>
<dbReference type="PROSITE" id="PS50089">
    <property type="entry name" value="ZF_RING_2"/>
    <property type="match status" value="1"/>
</dbReference>
<dbReference type="SUPFAM" id="SSF57850">
    <property type="entry name" value="RING/U-box"/>
    <property type="match status" value="1"/>
</dbReference>
<keyword evidence="1" id="KW-0862">Zinc</keyword>
<keyword evidence="5" id="KW-1185">Reference proteome</keyword>
<evidence type="ECO:0000256" key="2">
    <source>
        <dbReference type="SAM" id="MobiDB-lite"/>
    </source>
</evidence>
<gene>
    <name evidence="4" type="ORF">EJ02DRAFT_48303</name>
</gene>
<protein>
    <recommendedName>
        <fullName evidence="3">RING-type domain-containing protein</fullName>
    </recommendedName>
</protein>
<dbReference type="InterPro" id="IPR013083">
    <property type="entry name" value="Znf_RING/FYVE/PHD"/>
</dbReference>
<dbReference type="GO" id="GO:0008270">
    <property type="term" value="F:zinc ion binding"/>
    <property type="evidence" value="ECO:0007669"/>
    <property type="project" value="UniProtKB-KW"/>
</dbReference>
<dbReference type="Proteomes" id="UP000800038">
    <property type="component" value="Unassembled WGS sequence"/>
</dbReference>
<name>A0A6A5SDV2_9PLEO</name>
<accession>A0A6A5SDV2</accession>
<proteinExistence type="predicted"/>
<feature type="region of interest" description="Disordered" evidence="2">
    <location>
        <begin position="245"/>
        <end position="304"/>
    </location>
</feature>
<feature type="domain" description="RING-type" evidence="3">
    <location>
        <begin position="43"/>
        <end position="91"/>
    </location>
</feature>
<sequence length="485" mass="55074">MPLSSFQTLPRLSGDTSKPVRNLKILKQTRIVPLPTASPDEACCICLSLYGPLHEAVTVLVKDCYHRFGQNCLEDYLNSDSPRNNTCPQCRREWYTRQPVWTAPRDTNTTQALTPFSQLRAHVRSVPQARVHRRQRTLEHDQTTNNRVINGHLDEIFRRLDSIQGISNQQHTSTADTRVRLQAVERRARRIYQALQVQQELRITRVPPVTLRGYETHRPARTPSHTENLSRRRWMEAFAVELDDDPNLLTDGNRTPMLPASRSSAGPVETSERPLQRSNNAVTSFSPRPHGPFNPPPLSRPIGTLRSTEFHHSRIGASTQHSVSPGVDSVLASTNHSRDLSTFSIADLSGRTVDRHRDIPRPLHNDDELPTRNSMGSRYDDMYRHVPVRTSSSFSMLTAGRRTTDPVTSSLRSNWIGLADPPNLWPCPRARERASMCMTDRRVSSRDAVSSQEIQPRRSFLGLRPSISSLRDMILPDRSRQSSYA</sequence>
<dbReference type="InterPro" id="IPR001841">
    <property type="entry name" value="Znf_RING"/>
</dbReference>
<evidence type="ECO:0000256" key="1">
    <source>
        <dbReference type="PROSITE-ProRule" id="PRU00175"/>
    </source>
</evidence>
<feature type="compositionally biased region" description="Basic and acidic residues" evidence="2">
    <location>
        <begin position="356"/>
        <end position="370"/>
    </location>
</feature>
<dbReference type="AlphaFoldDB" id="A0A6A5SDV2"/>
<feature type="region of interest" description="Disordered" evidence="2">
    <location>
        <begin position="356"/>
        <end position="378"/>
    </location>
</feature>
<feature type="compositionally biased region" description="Polar residues" evidence="2">
    <location>
        <begin position="276"/>
        <end position="286"/>
    </location>
</feature>
<keyword evidence="1" id="KW-0479">Metal-binding</keyword>
<evidence type="ECO:0000259" key="3">
    <source>
        <dbReference type="PROSITE" id="PS50089"/>
    </source>
</evidence>
<reference evidence="4" key="1">
    <citation type="journal article" date="2020" name="Stud. Mycol.">
        <title>101 Dothideomycetes genomes: a test case for predicting lifestyles and emergence of pathogens.</title>
        <authorList>
            <person name="Haridas S."/>
            <person name="Albert R."/>
            <person name="Binder M."/>
            <person name="Bloem J."/>
            <person name="Labutti K."/>
            <person name="Salamov A."/>
            <person name="Andreopoulos B."/>
            <person name="Baker S."/>
            <person name="Barry K."/>
            <person name="Bills G."/>
            <person name="Bluhm B."/>
            <person name="Cannon C."/>
            <person name="Castanera R."/>
            <person name="Culley D."/>
            <person name="Daum C."/>
            <person name="Ezra D."/>
            <person name="Gonzalez J."/>
            <person name="Henrissat B."/>
            <person name="Kuo A."/>
            <person name="Liang C."/>
            <person name="Lipzen A."/>
            <person name="Lutzoni F."/>
            <person name="Magnuson J."/>
            <person name="Mondo S."/>
            <person name="Nolan M."/>
            <person name="Ohm R."/>
            <person name="Pangilinan J."/>
            <person name="Park H.-J."/>
            <person name="Ramirez L."/>
            <person name="Alfaro M."/>
            <person name="Sun H."/>
            <person name="Tritt A."/>
            <person name="Yoshinaga Y."/>
            <person name="Zwiers L.-H."/>
            <person name="Turgeon B."/>
            <person name="Goodwin S."/>
            <person name="Spatafora J."/>
            <person name="Crous P."/>
            <person name="Grigoriev I."/>
        </authorList>
    </citation>
    <scope>NUCLEOTIDE SEQUENCE</scope>
    <source>
        <strain evidence="4">CBS 161.51</strain>
    </source>
</reference>
<keyword evidence="1" id="KW-0863">Zinc-finger</keyword>
<dbReference type="EMBL" id="ML976129">
    <property type="protein sequence ID" value="KAF1937669.1"/>
    <property type="molecule type" value="Genomic_DNA"/>
</dbReference>
<feature type="compositionally biased region" description="Pro residues" evidence="2">
    <location>
        <begin position="289"/>
        <end position="299"/>
    </location>
</feature>
<evidence type="ECO:0000313" key="4">
    <source>
        <dbReference type="EMBL" id="KAF1937669.1"/>
    </source>
</evidence>
<dbReference type="Gene3D" id="3.30.40.10">
    <property type="entry name" value="Zinc/RING finger domain, C3HC4 (zinc finger)"/>
    <property type="match status" value="1"/>
</dbReference>
<dbReference type="OrthoDB" id="3801154at2759"/>